<dbReference type="EMBL" id="ANCE01000180">
    <property type="protein sequence ID" value="EMK21861.1"/>
    <property type="molecule type" value="Genomic_DNA"/>
</dbReference>
<comment type="caution">
    <text evidence="1">The sequence shown here is derived from an EMBL/GenBank/DDBJ whole genome shotgun (WGS) entry which is preliminary data.</text>
</comment>
<proteinExistence type="predicted"/>
<accession>M6FGC3</accession>
<evidence type="ECO:0000313" key="1">
    <source>
        <dbReference type="EMBL" id="EMK21861.1"/>
    </source>
</evidence>
<evidence type="ECO:0000313" key="2">
    <source>
        <dbReference type="Proteomes" id="UP000011980"/>
    </source>
</evidence>
<dbReference type="AlphaFoldDB" id="M6FGC3"/>
<dbReference type="PATRIC" id="fig|1240687.3.peg.3654"/>
<dbReference type="Proteomes" id="UP000011980">
    <property type="component" value="Unassembled WGS sequence"/>
</dbReference>
<gene>
    <name evidence="1" type="ORF">LEP1GSC008_0387</name>
</gene>
<organism evidence="1 2">
    <name type="scientific">Leptospira kirschneri serovar Bulgarica str. Nikolaevo</name>
    <dbReference type="NCBI Taxonomy" id="1240687"/>
    <lineage>
        <taxon>Bacteria</taxon>
        <taxon>Pseudomonadati</taxon>
        <taxon>Spirochaetota</taxon>
        <taxon>Spirochaetia</taxon>
        <taxon>Leptospirales</taxon>
        <taxon>Leptospiraceae</taxon>
        <taxon>Leptospira</taxon>
    </lineage>
</organism>
<reference evidence="1 2" key="1">
    <citation type="submission" date="2013-01" db="EMBL/GenBank/DDBJ databases">
        <authorList>
            <person name="Harkins D.M."/>
            <person name="Durkin A.S."/>
            <person name="Brinkac L.M."/>
            <person name="Haft D.H."/>
            <person name="Selengut J.D."/>
            <person name="Sanka R."/>
            <person name="DePew J."/>
            <person name="Purushe J."/>
            <person name="Galloway R.L."/>
            <person name="Vinetz J.M."/>
            <person name="Sutton G.G."/>
            <person name="Nierman W.C."/>
            <person name="Fouts D.E."/>
        </authorList>
    </citation>
    <scope>NUCLEOTIDE SEQUENCE [LARGE SCALE GENOMIC DNA]</scope>
    <source>
        <strain evidence="1 2">Nikolaevo</strain>
    </source>
</reference>
<sequence>MDLGNIKNSDFKIKKKILEYSKKENSKGSERVLNKRERVLESGNLKIYLLEIY</sequence>
<name>M6FGC3_9LEPT</name>
<protein>
    <submittedName>
        <fullName evidence="1">Uncharacterized protein</fullName>
    </submittedName>
</protein>